<name>A0A0F8Z5W4_9ZZZZ</name>
<protein>
    <submittedName>
        <fullName evidence="2">Uncharacterized protein</fullName>
    </submittedName>
</protein>
<proteinExistence type="predicted"/>
<feature type="transmembrane region" description="Helical" evidence="1">
    <location>
        <begin position="7"/>
        <end position="30"/>
    </location>
</feature>
<gene>
    <name evidence="2" type="ORF">LCGC14_3074220</name>
</gene>
<evidence type="ECO:0000313" key="2">
    <source>
        <dbReference type="EMBL" id="KKK55471.1"/>
    </source>
</evidence>
<keyword evidence="1" id="KW-0812">Transmembrane</keyword>
<sequence length="79" mass="9018">MYILQRLTIVMWAVWILATLNGVTWLGIYLENHGRRVAASADLLAKCPEIMHWENVGKRWAIISLWIVVAAISYLVVVP</sequence>
<keyword evidence="1" id="KW-1133">Transmembrane helix</keyword>
<reference evidence="2" key="1">
    <citation type="journal article" date="2015" name="Nature">
        <title>Complex archaea that bridge the gap between prokaryotes and eukaryotes.</title>
        <authorList>
            <person name="Spang A."/>
            <person name="Saw J.H."/>
            <person name="Jorgensen S.L."/>
            <person name="Zaremba-Niedzwiedzka K."/>
            <person name="Martijn J."/>
            <person name="Lind A.E."/>
            <person name="van Eijk R."/>
            <person name="Schleper C."/>
            <person name="Guy L."/>
            <person name="Ettema T.J."/>
        </authorList>
    </citation>
    <scope>NUCLEOTIDE SEQUENCE</scope>
</reference>
<comment type="caution">
    <text evidence="2">The sequence shown here is derived from an EMBL/GenBank/DDBJ whole genome shotgun (WGS) entry which is preliminary data.</text>
</comment>
<accession>A0A0F8Z5W4</accession>
<keyword evidence="1" id="KW-0472">Membrane</keyword>
<dbReference type="EMBL" id="LAZR01065473">
    <property type="protein sequence ID" value="KKK55471.1"/>
    <property type="molecule type" value="Genomic_DNA"/>
</dbReference>
<evidence type="ECO:0000256" key="1">
    <source>
        <dbReference type="SAM" id="Phobius"/>
    </source>
</evidence>
<organism evidence="2">
    <name type="scientific">marine sediment metagenome</name>
    <dbReference type="NCBI Taxonomy" id="412755"/>
    <lineage>
        <taxon>unclassified sequences</taxon>
        <taxon>metagenomes</taxon>
        <taxon>ecological metagenomes</taxon>
    </lineage>
</organism>
<feature type="transmembrane region" description="Helical" evidence="1">
    <location>
        <begin position="60"/>
        <end position="78"/>
    </location>
</feature>
<dbReference type="AlphaFoldDB" id="A0A0F8Z5W4"/>